<evidence type="ECO:0000313" key="2">
    <source>
        <dbReference type="Proteomes" id="UP000191144"/>
    </source>
</evidence>
<sequence>MSFLRKLFRRSKQASQCDMDANARDLDSGYVFVRGLDDVDRELSGDHEVADNLVVEGHSTLTEDPSEVDVSAWEMARNWTAKTKSASRLASVKPAVSSKSQRLAHRVENIRRTPHQATTRNQKRCVVEYVDPAMDEDSEYLFDDKWNRKTKVESRRDRLSKLGT</sequence>
<dbReference type="Proteomes" id="UP000191144">
    <property type="component" value="Chromosome H"/>
</dbReference>
<keyword evidence="2" id="KW-1185">Reference proteome</keyword>
<protein>
    <submittedName>
        <fullName evidence="1">LAME_0H04016g1_1</fullName>
    </submittedName>
</protein>
<reference evidence="2" key="1">
    <citation type="submission" date="2016-03" db="EMBL/GenBank/DDBJ databases">
        <authorList>
            <person name="Devillers Hugo."/>
        </authorList>
    </citation>
    <scope>NUCLEOTIDE SEQUENCE [LARGE SCALE GENOMIC DNA]</scope>
</reference>
<dbReference type="AlphaFoldDB" id="A0A1G4KDS9"/>
<gene>
    <name evidence="1" type="ORF">LAME_0H04016G</name>
</gene>
<accession>A0A1G4KDS9</accession>
<dbReference type="EMBL" id="LT598480">
    <property type="protein sequence ID" value="SCV02673.1"/>
    <property type="molecule type" value="Genomic_DNA"/>
</dbReference>
<organism evidence="1 2">
    <name type="scientific">Lachancea meyersii CBS 8951</name>
    <dbReference type="NCBI Taxonomy" id="1266667"/>
    <lineage>
        <taxon>Eukaryota</taxon>
        <taxon>Fungi</taxon>
        <taxon>Dikarya</taxon>
        <taxon>Ascomycota</taxon>
        <taxon>Saccharomycotina</taxon>
        <taxon>Saccharomycetes</taxon>
        <taxon>Saccharomycetales</taxon>
        <taxon>Saccharomycetaceae</taxon>
        <taxon>Lachancea</taxon>
    </lineage>
</organism>
<name>A0A1G4KDS9_9SACH</name>
<dbReference type="OrthoDB" id="4032376at2759"/>
<evidence type="ECO:0000313" key="1">
    <source>
        <dbReference type="EMBL" id="SCV02673.1"/>
    </source>
</evidence>
<proteinExistence type="predicted"/>